<evidence type="ECO:0000259" key="2">
    <source>
        <dbReference type="Pfam" id="PF13229"/>
    </source>
</evidence>
<dbReference type="Gene3D" id="2.160.20.10">
    <property type="entry name" value="Single-stranded right-handed beta-helix, Pectin lyase-like"/>
    <property type="match status" value="1"/>
</dbReference>
<dbReference type="RefSeq" id="WP_060535427.1">
    <property type="nucleotide sequence ID" value="NZ_CP013023.1"/>
</dbReference>
<dbReference type="OrthoDB" id="3333873at2"/>
<dbReference type="InterPro" id="IPR006626">
    <property type="entry name" value="PbH1"/>
</dbReference>
<dbReference type="InterPro" id="IPR011050">
    <property type="entry name" value="Pectin_lyase_fold/virulence"/>
</dbReference>
<accession>A0A172ZI50</accession>
<dbReference type="InterPro" id="IPR039448">
    <property type="entry name" value="Beta_helix"/>
</dbReference>
<dbReference type="AlphaFoldDB" id="A0A172ZI50"/>
<dbReference type="Proteomes" id="UP000078148">
    <property type="component" value="Chromosome"/>
</dbReference>
<dbReference type="SUPFAM" id="SSF51126">
    <property type="entry name" value="Pectin lyase-like"/>
    <property type="match status" value="1"/>
</dbReference>
<evidence type="ECO:0000313" key="3">
    <source>
        <dbReference type="EMBL" id="ANF97314.1"/>
    </source>
</evidence>
<proteinExistence type="predicted"/>
<name>A0A172ZI50_9BACL</name>
<gene>
    <name evidence="3" type="ORF">AR543_15770</name>
</gene>
<dbReference type="InterPro" id="IPR012334">
    <property type="entry name" value="Pectin_lyas_fold"/>
</dbReference>
<dbReference type="EMBL" id="CP013023">
    <property type="protein sequence ID" value="ANF97314.1"/>
    <property type="molecule type" value="Genomic_DNA"/>
</dbReference>
<evidence type="ECO:0000313" key="4">
    <source>
        <dbReference type="Proteomes" id="UP000078148"/>
    </source>
</evidence>
<feature type="domain" description="Right handed beta helix" evidence="2">
    <location>
        <begin position="293"/>
        <end position="433"/>
    </location>
</feature>
<dbReference type="Pfam" id="PF13229">
    <property type="entry name" value="Beta_helix"/>
    <property type="match status" value="1"/>
</dbReference>
<evidence type="ECO:0000256" key="1">
    <source>
        <dbReference type="SAM" id="SignalP"/>
    </source>
</evidence>
<dbReference type="InterPro" id="IPR022441">
    <property type="entry name" value="Para_beta_helix_rpt-2"/>
</dbReference>
<reference evidence="3 4" key="2">
    <citation type="journal article" date="2016" name="Int. J. Syst. Evol. Microbiol.">
        <title>Paenibacillus bovis sp. nov., isolated from raw yak (Bos grunniens) milk.</title>
        <authorList>
            <person name="Gao C."/>
            <person name="Han J."/>
            <person name="Liu Z."/>
            <person name="Xu X."/>
            <person name="Hang F."/>
            <person name="Wu Z."/>
        </authorList>
    </citation>
    <scope>NUCLEOTIDE SEQUENCE [LARGE SCALE GENOMIC DNA]</scope>
    <source>
        <strain evidence="3 4">BD3526</strain>
    </source>
</reference>
<sequence length="544" mass="57537">MNKKWIAASMASLGLGLTTVTGTISAADIVNYQASVNYSSTQGVNQWQYEKASGTIYSKLTYQTGSNRWDNAGTYPWVSANAQHPGNDADAVRTWIAPANGTITITGAIEKGSADGDGILASIRKDNTTLWSQKVQSTAGVSPTGVSQIPVQKGTGIHFVINKVGSISFDHTLWNPTIAFTEAADVPDDQSLSIVEFGAIANDGKDDYAAVNAAIAAARAQGKNVYVPAGTFQLSDIVTVNGVTLKGASKENSILLSTNPERGSIDLTGTSPAIRNLKHEYKSVVERGNGANEKNSITVKNATDFTVDNIIVNKASTAGIYVSGSAGGTITNNTVQNTNADGIHTTGGSHNITVQSNTVQNVGDDTIAVVSYGDDRDATGNLEATYDVRILNNQVSDGKARGISVVGGHDVRIEENNIQRTQMAGIYIATEAGKDKQYITQPVDRVTITNNTLDSAALKPDGGHADMLVYGGYSADPNSIVIDNITFTGNTSRNSTKFPAGVWGSAKIGKVSFSNTTIVNAPYEEKYKFENGTVTWEGKQVYPR</sequence>
<reference evidence="4" key="1">
    <citation type="submission" date="2015-10" db="EMBL/GenBank/DDBJ databases">
        <title>Genome of Paenibacillus bovis sp. nov.</title>
        <authorList>
            <person name="Wu Z."/>
            <person name="Gao C."/>
            <person name="Liu Z."/>
            <person name="Zheng H."/>
        </authorList>
    </citation>
    <scope>NUCLEOTIDE SEQUENCE [LARGE SCALE GENOMIC DNA]</scope>
    <source>
        <strain evidence="4">BD3526</strain>
    </source>
</reference>
<dbReference type="SMART" id="SM00710">
    <property type="entry name" value="PbH1"/>
    <property type="match status" value="8"/>
</dbReference>
<dbReference type="PANTHER" id="PTHR36453:SF1">
    <property type="entry name" value="RIGHT HANDED BETA HELIX DOMAIN-CONTAINING PROTEIN"/>
    <property type="match status" value="1"/>
</dbReference>
<organism evidence="3 4">
    <name type="scientific">Paenibacillus bovis</name>
    <dbReference type="NCBI Taxonomy" id="1616788"/>
    <lineage>
        <taxon>Bacteria</taxon>
        <taxon>Bacillati</taxon>
        <taxon>Bacillota</taxon>
        <taxon>Bacilli</taxon>
        <taxon>Bacillales</taxon>
        <taxon>Paenibacillaceae</taxon>
        <taxon>Paenibacillus</taxon>
    </lineage>
</organism>
<dbReference type="STRING" id="1616788.AR543_15770"/>
<protein>
    <recommendedName>
        <fullName evidence="2">Right handed beta helix domain-containing protein</fullName>
    </recommendedName>
</protein>
<dbReference type="NCBIfam" id="TIGR03804">
    <property type="entry name" value="para_beta_helix"/>
    <property type="match status" value="1"/>
</dbReference>
<keyword evidence="1" id="KW-0732">Signal</keyword>
<dbReference type="PANTHER" id="PTHR36453">
    <property type="entry name" value="SECRETED PROTEIN-RELATED"/>
    <property type="match status" value="1"/>
</dbReference>
<feature type="chain" id="PRO_5008005918" description="Right handed beta helix domain-containing protein" evidence="1">
    <location>
        <begin position="27"/>
        <end position="544"/>
    </location>
</feature>
<dbReference type="KEGG" id="pbv:AR543_15770"/>
<keyword evidence="4" id="KW-1185">Reference proteome</keyword>
<feature type="signal peptide" evidence="1">
    <location>
        <begin position="1"/>
        <end position="26"/>
    </location>
</feature>